<name>A0AAV5V3K5_9BILA</name>
<feature type="non-terminal residue" evidence="2">
    <location>
        <position position="1"/>
    </location>
</feature>
<accession>A0AAV5V3K5</accession>
<dbReference type="Proteomes" id="UP001432322">
    <property type="component" value="Unassembled WGS sequence"/>
</dbReference>
<keyword evidence="3" id="KW-1185">Reference proteome</keyword>
<evidence type="ECO:0000256" key="1">
    <source>
        <dbReference type="SAM" id="Phobius"/>
    </source>
</evidence>
<reference evidence="2" key="1">
    <citation type="submission" date="2023-10" db="EMBL/GenBank/DDBJ databases">
        <title>Genome assembly of Pristionchus species.</title>
        <authorList>
            <person name="Yoshida K."/>
            <person name="Sommer R.J."/>
        </authorList>
    </citation>
    <scope>NUCLEOTIDE SEQUENCE</scope>
    <source>
        <strain evidence="2">RS5133</strain>
    </source>
</reference>
<comment type="caution">
    <text evidence="2">The sequence shown here is derived from an EMBL/GenBank/DDBJ whole genome shotgun (WGS) entry which is preliminary data.</text>
</comment>
<evidence type="ECO:0000313" key="3">
    <source>
        <dbReference type="Proteomes" id="UP001432322"/>
    </source>
</evidence>
<sequence>SLHFTHSLARRLAQRLCEMKRAGTARKMTRGVLRTTLAALFISVGSWIIIGFFAFIYSFLFTIGISPLTKLQFSATFRLLNVINNVLTPWVLIAAFSKV</sequence>
<dbReference type="AlphaFoldDB" id="A0AAV5V3K5"/>
<keyword evidence="1" id="KW-0812">Transmembrane</keyword>
<feature type="non-terminal residue" evidence="2">
    <location>
        <position position="99"/>
    </location>
</feature>
<gene>
    <name evidence="2" type="ORF">PFISCL1PPCAC_4195</name>
</gene>
<keyword evidence="1" id="KW-0472">Membrane</keyword>
<organism evidence="2 3">
    <name type="scientific">Pristionchus fissidentatus</name>
    <dbReference type="NCBI Taxonomy" id="1538716"/>
    <lineage>
        <taxon>Eukaryota</taxon>
        <taxon>Metazoa</taxon>
        <taxon>Ecdysozoa</taxon>
        <taxon>Nematoda</taxon>
        <taxon>Chromadorea</taxon>
        <taxon>Rhabditida</taxon>
        <taxon>Rhabditina</taxon>
        <taxon>Diplogasteromorpha</taxon>
        <taxon>Diplogasteroidea</taxon>
        <taxon>Neodiplogasteridae</taxon>
        <taxon>Pristionchus</taxon>
    </lineage>
</organism>
<protein>
    <recommendedName>
        <fullName evidence="4">G protein-coupled receptor</fullName>
    </recommendedName>
</protein>
<dbReference type="EMBL" id="BTSY01000002">
    <property type="protein sequence ID" value="GMT12898.1"/>
    <property type="molecule type" value="Genomic_DNA"/>
</dbReference>
<evidence type="ECO:0000313" key="2">
    <source>
        <dbReference type="EMBL" id="GMT12898.1"/>
    </source>
</evidence>
<feature type="transmembrane region" description="Helical" evidence="1">
    <location>
        <begin position="36"/>
        <end position="63"/>
    </location>
</feature>
<keyword evidence="1" id="KW-1133">Transmembrane helix</keyword>
<proteinExistence type="predicted"/>
<feature type="transmembrane region" description="Helical" evidence="1">
    <location>
        <begin position="75"/>
        <end position="96"/>
    </location>
</feature>
<evidence type="ECO:0008006" key="4">
    <source>
        <dbReference type="Google" id="ProtNLM"/>
    </source>
</evidence>